<dbReference type="PANTHER" id="PTHR47966">
    <property type="entry name" value="BETA-SITE APP-CLEAVING ENZYME, ISOFORM A-RELATED"/>
    <property type="match status" value="1"/>
</dbReference>
<dbReference type="InterPro" id="IPR021109">
    <property type="entry name" value="Peptidase_aspartic_dom_sf"/>
</dbReference>
<organism evidence="3 4">
    <name type="scientific">Polyodon spathula</name>
    <name type="common">North American paddlefish</name>
    <name type="synonym">Squalus spathula</name>
    <dbReference type="NCBI Taxonomy" id="7913"/>
    <lineage>
        <taxon>Eukaryota</taxon>
        <taxon>Metazoa</taxon>
        <taxon>Chordata</taxon>
        <taxon>Craniata</taxon>
        <taxon>Vertebrata</taxon>
        <taxon>Euteleostomi</taxon>
        <taxon>Actinopterygii</taxon>
        <taxon>Chondrostei</taxon>
        <taxon>Acipenseriformes</taxon>
        <taxon>Polyodontidae</taxon>
        <taxon>Polyodon</taxon>
    </lineage>
</organism>
<dbReference type="PROSITE" id="PS51767">
    <property type="entry name" value="PEPTIDASE_A1"/>
    <property type="match status" value="1"/>
</dbReference>
<dbReference type="Pfam" id="PF07966">
    <property type="entry name" value="A1_Propeptide"/>
    <property type="match status" value="1"/>
</dbReference>
<dbReference type="PRINTS" id="PR00792">
    <property type="entry name" value="PEPSIN"/>
</dbReference>
<protein>
    <submittedName>
        <fullName evidence="3">PEPC protein</fullName>
    </submittedName>
</protein>
<dbReference type="InterPro" id="IPR033121">
    <property type="entry name" value="PEPTIDASE_A1"/>
</dbReference>
<comment type="similarity">
    <text evidence="1">Belongs to the peptidase A1 family.</text>
</comment>
<name>A0ABS2YCJ7_POLSP</name>
<evidence type="ECO:0000313" key="3">
    <source>
        <dbReference type="EMBL" id="MBN3284245.1"/>
    </source>
</evidence>
<evidence type="ECO:0000256" key="1">
    <source>
        <dbReference type="ARBA" id="ARBA00007447"/>
    </source>
</evidence>
<evidence type="ECO:0000259" key="2">
    <source>
        <dbReference type="PROSITE" id="PS51767"/>
    </source>
</evidence>
<reference evidence="3" key="1">
    <citation type="journal article" date="2021" name="Cell">
        <title>Tracing the genetic footprints of vertebrate landing in non-teleost ray-finned fishes.</title>
        <authorList>
            <person name="Bi X."/>
            <person name="Wang K."/>
            <person name="Yang L."/>
            <person name="Pan H."/>
            <person name="Jiang H."/>
            <person name="Wei Q."/>
            <person name="Fang M."/>
            <person name="Yu H."/>
            <person name="Zhu C."/>
            <person name="Cai Y."/>
            <person name="He Y."/>
            <person name="Gan X."/>
            <person name="Zeng H."/>
            <person name="Yu D."/>
            <person name="Zhu Y."/>
            <person name="Jiang H."/>
            <person name="Qiu Q."/>
            <person name="Yang H."/>
            <person name="Zhang Y.E."/>
            <person name="Wang W."/>
            <person name="Zhu M."/>
            <person name="He S."/>
            <person name="Zhang G."/>
        </authorList>
    </citation>
    <scope>NUCLEOTIDE SEQUENCE</scope>
    <source>
        <strain evidence="3">Pddl_001</strain>
    </source>
</reference>
<dbReference type="PANTHER" id="PTHR47966:SF66">
    <property type="entry name" value="PEPSINOGEN C"/>
    <property type="match status" value="1"/>
</dbReference>
<dbReference type="EMBL" id="JAAWVQ010134645">
    <property type="protein sequence ID" value="MBN3284245.1"/>
    <property type="molecule type" value="Genomic_DNA"/>
</dbReference>
<dbReference type="Gene3D" id="2.40.70.10">
    <property type="entry name" value="Acid Proteases"/>
    <property type="match status" value="2"/>
</dbReference>
<feature type="non-terminal residue" evidence="3">
    <location>
        <position position="465"/>
    </location>
</feature>
<sequence>GVLHSGGGNLFCTSCNVTVDQLRLSDTLASKSCQIKLTIELDFTHQSDCGVRVQYLSFPQTLQIQAGNAECDFVLLQITKGNQMGIFHLKSFCDLRIHAEPRVPLMKFKSLYEQLIEEGQLKNLLMNQQLKSDGFYNEPLLNYKDMSYFGQISIGTPPQSFSVHFDTGSTRLWINSVYCKSEACTMHHLFNPEESSTYYSNGEPFSVHYVSGSLTGVIGYDTVSLQGLKVTKQEIGLSIKEPGKHFARPLHDGIMGMALKKPGGMTPIVDTMIQENLLEEPIFAFYLTNYPGQGSEVVFGGVDPTRYTGEIHWVPVTPGSHWQLVIDGFEIDHQETTWCSNGCSAIVDTGTSLLTCPPQFVDELYQKIGAQANEYGDYIVDCNNLNNLPTLTFIMNGAHLHVEPSFYTLVYHLRNGEKYCRLGIKGSHVEYRDGQPFWTLGDIFIRQFYTVFDQGNAQVGFAKVA</sequence>
<keyword evidence="4" id="KW-1185">Reference proteome</keyword>
<gene>
    <name evidence="3" type="primary">Pgc_2</name>
    <name evidence="3" type="ORF">GTO93_0021873</name>
</gene>
<feature type="non-terminal residue" evidence="3">
    <location>
        <position position="1"/>
    </location>
</feature>
<evidence type="ECO:0000313" key="4">
    <source>
        <dbReference type="Proteomes" id="UP001166093"/>
    </source>
</evidence>
<comment type="caution">
    <text evidence="3">The sequence shown here is derived from an EMBL/GenBank/DDBJ whole genome shotgun (WGS) entry which is preliminary data.</text>
</comment>
<dbReference type="Pfam" id="PF00026">
    <property type="entry name" value="Asp"/>
    <property type="match status" value="1"/>
</dbReference>
<dbReference type="SUPFAM" id="SSF50630">
    <property type="entry name" value="Acid proteases"/>
    <property type="match status" value="1"/>
</dbReference>
<dbReference type="Proteomes" id="UP001166093">
    <property type="component" value="Unassembled WGS sequence"/>
</dbReference>
<dbReference type="InterPro" id="IPR001461">
    <property type="entry name" value="Aspartic_peptidase_A1"/>
</dbReference>
<accession>A0ABS2YCJ7</accession>
<dbReference type="InterPro" id="IPR012848">
    <property type="entry name" value="Aspartic_peptidase_N"/>
</dbReference>
<feature type="domain" description="Peptidase A1" evidence="2">
    <location>
        <begin position="148"/>
        <end position="462"/>
    </location>
</feature>
<proteinExistence type="inferred from homology"/>